<protein>
    <submittedName>
        <fullName evidence="2">NAD-dependent epimerase/dehydratase family protein</fullName>
    </submittedName>
</protein>
<dbReference type="Pfam" id="PF01370">
    <property type="entry name" value="Epimerase"/>
    <property type="match status" value="1"/>
</dbReference>
<dbReference type="AlphaFoldDB" id="A0A7C9QR24"/>
<dbReference type="SUPFAM" id="SSF51735">
    <property type="entry name" value="NAD(P)-binding Rossmann-fold domains"/>
    <property type="match status" value="1"/>
</dbReference>
<feature type="domain" description="NAD-dependent epimerase/dehydratase" evidence="1">
    <location>
        <begin position="3"/>
        <end position="219"/>
    </location>
</feature>
<dbReference type="GO" id="GO:0004029">
    <property type="term" value="F:aldehyde dehydrogenase (NAD+) activity"/>
    <property type="evidence" value="ECO:0007669"/>
    <property type="project" value="TreeGrafter"/>
</dbReference>
<comment type="caution">
    <text evidence="2">The sequence shown here is derived from an EMBL/GenBank/DDBJ whole genome shotgun (WGS) entry which is preliminary data.</text>
</comment>
<sequence>MKVLVTGASGFLGGPVCRALAAAGHEVLGAVRRPVDLAAGVRPVAAADLSADADWSVALTGCEAVVHLAARAHVMHETEADPLAVFRRVNRDGTARLAEQAAAVGVRRFIFVSSIKAQGESGLLRAIDAPAPVDPYGVAKFEAEQALSAAAARVGMETTVIRPPLVHGAGAKGNLATLMRVLSKGIPLPLAWVDNRRSLVGADNLADLIRVCLDHPAAAGATFLVRDAEDLSTPQLLRRLAAAMGRRAVLLPVPPSALRLAARMVGRQAMAERLLGSLTVDDAATRQALSWEPPNSVDSGLAAMAAAFR</sequence>
<evidence type="ECO:0000313" key="2">
    <source>
        <dbReference type="EMBL" id="NFV78538.1"/>
    </source>
</evidence>
<dbReference type="Gene3D" id="3.40.50.720">
    <property type="entry name" value="NAD(P)-binding Rossmann-like Domain"/>
    <property type="match status" value="1"/>
</dbReference>
<dbReference type="EMBL" id="JAAIYP010000001">
    <property type="protein sequence ID" value="NFV78538.1"/>
    <property type="molecule type" value="Genomic_DNA"/>
</dbReference>
<gene>
    <name evidence="2" type="ORF">G4223_00210</name>
</gene>
<dbReference type="RefSeq" id="WP_163673552.1">
    <property type="nucleotide sequence ID" value="NZ_JAAIYP010000001.1"/>
</dbReference>
<dbReference type="InterPro" id="IPR036291">
    <property type="entry name" value="NAD(P)-bd_dom_sf"/>
</dbReference>
<dbReference type="InterPro" id="IPR001509">
    <property type="entry name" value="Epimerase_deHydtase"/>
</dbReference>
<dbReference type="Proteomes" id="UP000480684">
    <property type="component" value="Unassembled WGS sequence"/>
</dbReference>
<proteinExistence type="predicted"/>
<accession>A0A7C9QR24</accession>
<name>A0A7C9QR24_9PROT</name>
<dbReference type="PANTHER" id="PTHR48079">
    <property type="entry name" value="PROTEIN YEEZ"/>
    <property type="match status" value="1"/>
</dbReference>
<dbReference type="InterPro" id="IPR051783">
    <property type="entry name" value="NAD(P)-dependent_oxidoreduct"/>
</dbReference>
<organism evidence="2 3">
    <name type="scientific">Magnetospirillum aberrantis SpK</name>
    <dbReference type="NCBI Taxonomy" id="908842"/>
    <lineage>
        <taxon>Bacteria</taxon>
        <taxon>Pseudomonadati</taxon>
        <taxon>Pseudomonadota</taxon>
        <taxon>Alphaproteobacteria</taxon>
        <taxon>Rhodospirillales</taxon>
        <taxon>Rhodospirillaceae</taxon>
        <taxon>Magnetospirillum</taxon>
    </lineage>
</organism>
<evidence type="ECO:0000259" key="1">
    <source>
        <dbReference type="Pfam" id="PF01370"/>
    </source>
</evidence>
<evidence type="ECO:0000313" key="3">
    <source>
        <dbReference type="Proteomes" id="UP000480684"/>
    </source>
</evidence>
<dbReference type="GO" id="GO:0005737">
    <property type="term" value="C:cytoplasm"/>
    <property type="evidence" value="ECO:0007669"/>
    <property type="project" value="TreeGrafter"/>
</dbReference>
<reference evidence="2 3" key="1">
    <citation type="submission" date="2020-02" db="EMBL/GenBank/DDBJ databases">
        <authorList>
            <person name="Dziuba M."/>
            <person name="Kuznetsov B."/>
            <person name="Mardanov A."/>
            <person name="Ravin N."/>
            <person name="Grouzdev D."/>
        </authorList>
    </citation>
    <scope>NUCLEOTIDE SEQUENCE [LARGE SCALE GENOMIC DNA]</scope>
    <source>
        <strain evidence="2 3">SpK</strain>
    </source>
</reference>
<dbReference type="PANTHER" id="PTHR48079:SF6">
    <property type="entry name" value="NAD(P)-BINDING DOMAIN-CONTAINING PROTEIN-RELATED"/>
    <property type="match status" value="1"/>
</dbReference>
<keyword evidence="3" id="KW-1185">Reference proteome</keyword>